<accession>J9PWF3</accession>
<dbReference type="GeneID" id="13828869"/>
<dbReference type="Proteomes" id="UP000006099">
    <property type="component" value="Segment"/>
</dbReference>
<protein>
    <submittedName>
        <fullName evidence="1">Uncharacterized protein</fullName>
    </submittedName>
</protein>
<reference evidence="1 2" key="1">
    <citation type="journal article" date="2013" name="Arch. Virol.">
        <title>Characterization and complete genome sequence of a virulent bacteriophage B4 infecting food-borne pathogenic Bacillus cereus.</title>
        <authorList>
            <person name="Lee J.H."/>
            <person name="Shin H."/>
            <person name="Son B."/>
            <person name="Heu S."/>
            <person name="Ryu S."/>
        </authorList>
    </citation>
    <scope>NUCLEOTIDE SEQUENCE [LARGE SCALE GENOMIC DNA]</scope>
</reference>
<evidence type="ECO:0000313" key="1">
    <source>
        <dbReference type="EMBL" id="AEZ65887.1"/>
    </source>
</evidence>
<proteinExistence type="predicted"/>
<keyword evidence="2" id="KW-1185">Reference proteome</keyword>
<name>J9PWF3_9CAUD</name>
<dbReference type="RefSeq" id="YP_006908323.1">
    <property type="nucleotide sequence ID" value="NC_018863.1"/>
</dbReference>
<sequence>MIRILAMRKEKYVGQTVSGHNCDFEYTDAVKTRHVLLGLDKNNQKLTITLWDEEGECGSGWCTASWGRISVEHVDRFEGYTHKSKSILMIPDMHEDEDYYDLENQVFNVSYDGGDGYYPGGYYTVDESLFIAGERYSEERPVWIFCGESGLGKSFIANNLEGMEVYETDTSSTLPSEITADVVVIGNKHEFWVSQIEERLIEGSKSIIVGFEEGERN</sequence>
<organism evidence="1 2">
    <name type="scientific">Bacillus phage B4</name>
    <dbReference type="NCBI Taxonomy" id="1141133"/>
    <lineage>
        <taxon>Viruses</taxon>
        <taxon>Duplodnaviria</taxon>
        <taxon>Heunggongvirae</taxon>
        <taxon>Uroviricota</taxon>
        <taxon>Caudoviricetes</taxon>
        <taxon>Herelleviridae</taxon>
        <taxon>Bastillevirinae</taxon>
        <taxon>Bequatrovirus</taxon>
        <taxon>Bequatrovirus B4</taxon>
    </lineage>
</organism>
<gene>
    <name evidence="1" type="ORF">BCB4_0094</name>
</gene>
<dbReference type="KEGG" id="vg:13828869"/>
<evidence type="ECO:0000313" key="2">
    <source>
        <dbReference type="Proteomes" id="UP000006099"/>
    </source>
</evidence>
<dbReference type="EMBL" id="JN790865">
    <property type="protein sequence ID" value="AEZ65887.1"/>
    <property type="molecule type" value="Genomic_DNA"/>
</dbReference>